<dbReference type="PANTHER" id="PTHR33393:SF11">
    <property type="entry name" value="POLYGLUTAMINE SYNTHESIS ACCESSORY PROTEIN RV0574C-RELATED"/>
    <property type="match status" value="1"/>
</dbReference>
<name>A0A149QVR6_9PROT</name>
<dbReference type="InterPro" id="IPR019079">
    <property type="entry name" value="Capsule_synth_CapA"/>
</dbReference>
<proteinExistence type="inferred from homology"/>
<dbReference type="PATRIC" id="fig|442.7.peg.1338"/>
<evidence type="ECO:0000313" key="3">
    <source>
        <dbReference type="EMBL" id="KXV01409.1"/>
    </source>
</evidence>
<evidence type="ECO:0000259" key="2">
    <source>
        <dbReference type="SMART" id="SM00854"/>
    </source>
</evidence>
<feature type="domain" description="Capsule synthesis protein CapA" evidence="2">
    <location>
        <begin position="2"/>
        <end position="319"/>
    </location>
</feature>
<organism evidence="3 4">
    <name type="scientific">Gluconobacter potus</name>
    <dbReference type="NCBI Taxonomy" id="2724927"/>
    <lineage>
        <taxon>Bacteria</taxon>
        <taxon>Pseudomonadati</taxon>
        <taxon>Pseudomonadota</taxon>
        <taxon>Alphaproteobacteria</taxon>
        <taxon>Acetobacterales</taxon>
        <taxon>Acetobacteraceae</taxon>
        <taxon>Gluconobacter</taxon>
    </lineage>
</organism>
<dbReference type="PANTHER" id="PTHR33393">
    <property type="entry name" value="POLYGLUTAMINE SYNTHESIS ACCESSORY PROTEIN RV0574C-RELATED"/>
    <property type="match status" value="1"/>
</dbReference>
<comment type="similarity">
    <text evidence="1">Belongs to the CapA family.</text>
</comment>
<sequence>MKICLTGDSILFRQLNSRTDPKISPLFDMIRSCDVSFTNLELVPNDFAGDPALDMGGTHFGASSWVLDELSEAGFDLLAAATNHSLDYSISGLRKTLEELNSRKLRYAGIGTHLEEARRPTYFTHPTGTVAMLSCTSTFARGQEAALQTAMMQGRPGVNPLRYSTMHHVSEEEMISLRNIYQKLGLQRVKDDKIQLGFGFPAPEGVLAFENLNFRTADETKVVTTPNATDIKAIRRWIAEARMVSDIVILSIHAHESGYNDKGQLDVEIPADFLVTAARQAIDAGADIVACHGPHLLRGMEIHNGKPIFYSLGNFIGQNELVERLPVESYLANRVSPDLTPHQLYKARSNNDAKGFPAETRFWETVMPIGTCENGKLERLEIHPITLSLSPAAHVRGVPSLAHGDEGRQILEKFAALSVPFGTTLKMDGTSDAPVLLWQAES</sequence>
<dbReference type="InterPro" id="IPR029052">
    <property type="entry name" value="Metallo-depent_PP-like"/>
</dbReference>
<evidence type="ECO:0000256" key="1">
    <source>
        <dbReference type="ARBA" id="ARBA00005662"/>
    </source>
</evidence>
<comment type="caution">
    <text evidence="3">The sequence shown here is derived from an EMBL/GenBank/DDBJ whole genome shotgun (WGS) entry which is preliminary data.</text>
</comment>
<dbReference type="SUPFAM" id="SSF56300">
    <property type="entry name" value="Metallo-dependent phosphatases"/>
    <property type="match status" value="1"/>
</dbReference>
<dbReference type="Proteomes" id="UP000075573">
    <property type="component" value="Unassembled WGS sequence"/>
</dbReference>
<dbReference type="Pfam" id="PF09587">
    <property type="entry name" value="PGA_cap"/>
    <property type="match status" value="1"/>
</dbReference>
<reference evidence="3 4" key="1">
    <citation type="submission" date="2015-06" db="EMBL/GenBank/DDBJ databases">
        <title>Improved classification and identification of acetic acid bacteria using matrix-assisted laser desorption/ionization time-of-flight mass spectrometry; Gluconobacter nephelii and Gluconobacter uchimurae are later heterotypic synonyms of Gluconobacter japonicus and Gluconobacter oxydans, respectively.</title>
        <authorList>
            <person name="Li L."/>
            <person name="Cleenwerck I."/>
            <person name="De Vuyst L."/>
            <person name="Vandamme P."/>
        </authorList>
    </citation>
    <scope>NUCLEOTIDE SEQUENCE [LARGE SCALE GENOMIC DNA]</scope>
    <source>
        <strain evidence="3 4">LMG 1764</strain>
    </source>
</reference>
<dbReference type="CDD" id="cd07381">
    <property type="entry name" value="MPP_CapA"/>
    <property type="match status" value="1"/>
</dbReference>
<dbReference type="SMART" id="SM00854">
    <property type="entry name" value="PGA_cap"/>
    <property type="match status" value="1"/>
</dbReference>
<dbReference type="RefSeq" id="WP_062495482.1">
    <property type="nucleotide sequence ID" value="NZ_LHZB01000110.1"/>
</dbReference>
<dbReference type="InterPro" id="IPR052169">
    <property type="entry name" value="CW_Biosynth-Accessory"/>
</dbReference>
<protein>
    <submittedName>
        <fullName evidence="3">Poly-gamma-glutamate biosynthesis protein</fullName>
    </submittedName>
</protein>
<gene>
    <name evidence="3" type="ORF">AD929_06790</name>
</gene>
<dbReference type="AlphaFoldDB" id="A0A149QVR6"/>
<evidence type="ECO:0000313" key="4">
    <source>
        <dbReference type="Proteomes" id="UP000075573"/>
    </source>
</evidence>
<dbReference type="EMBL" id="LHZB01000110">
    <property type="protein sequence ID" value="KXV01409.1"/>
    <property type="molecule type" value="Genomic_DNA"/>
</dbReference>
<accession>A0A149QVR6</accession>